<dbReference type="RefSeq" id="WP_241037164.1">
    <property type="nucleotide sequence ID" value="NZ_BAAAJF010000015.1"/>
</dbReference>
<name>A0ABS9TFE3_9PSEU</name>
<comment type="caution">
    <text evidence="2">The sequence shown here is derived from an EMBL/GenBank/DDBJ whole genome shotgun (WGS) entry which is preliminary data.</text>
</comment>
<sequence>MFDRIAEFGTSWPRGGLEQPPQPLTIRRVGWAGYQVTTEQGTRVLVDPYQADPEGVHSGLPASPVTPEELSDSDVVAITHAGYDHRGQAIEIVRSRQAILVCGPALYQHALSHAVPSRRCAPMVSGVEFRCRDVTIKALDARHSSSMCSDGQFLSDQPMSYLLTTAAGTRILCGGDFSLSADLKTWRELYRPQIAVLGIGGTRVGPVTVTELPPAEAAIAAMWLGVHTVIPVHYPPGDPAPAQLAADLAGREQPIQVVTLEFGETWTSTPGTGPRPA</sequence>
<protein>
    <submittedName>
        <fullName evidence="2">MBL fold metallo-hydrolase</fullName>
    </submittedName>
</protein>
<dbReference type="Pfam" id="PF12706">
    <property type="entry name" value="Lactamase_B_2"/>
    <property type="match status" value="1"/>
</dbReference>
<accession>A0ABS9TFE3</accession>
<dbReference type="InterPro" id="IPR036866">
    <property type="entry name" value="RibonucZ/Hydroxyglut_hydro"/>
</dbReference>
<evidence type="ECO:0000313" key="3">
    <source>
        <dbReference type="Proteomes" id="UP001299970"/>
    </source>
</evidence>
<keyword evidence="3" id="KW-1185">Reference proteome</keyword>
<dbReference type="Gene3D" id="3.60.15.10">
    <property type="entry name" value="Ribonuclease Z/Hydroxyacylglutathione hydrolase-like"/>
    <property type="match status" value="1"/>
</dbReference>
<dbReference type="PANTHER" id="PTHR43546">
    <property type="entry name" value="UPF0173 METAL-DEPENDENT HYDROLASE MJ1163-RELATED"/>
    <property type="match status" value="1"/>
</dbReference>
<evidence type="ECO:0000313" key="2">
    <source>
        <dbReference type="EMBL" id="MCH6167031.1"/>
    </source>
</evidence>
<dbReference type="InterPro" id="IPR050114">
    <property type="entry name" value="UPF0173_UPF0282_UlaG_hydrolase"/>
</dbReference>
<dbReference type="EMBL" id="JAKXMK010000012">
    <property type="protein sequence ID" value="MCH6167031.1"/>
    <property type="molecule type" value="Genomic_DNA"/>
</dbReference>
<feature type="domain" description="Metallo-beta-lactamase" evidence="1">
    <location>
        <begin position="42"/>
        <end position="234"/>
    </location>
</feature>
<dbReference type="InterPro" id="IPR001279">
    <property type="entry name" value="Metallo-B-lactamas"/>
</dbReference>
<dbReference type="SUPFAM" id="SSF56281">
    <property type="entry name" value="Metallo-hydrolase/oxidoreductase"/>
    <property type="match status" value="1"/>
</dbReference>
<dbReference type="PANTHER" id="PTHR43546:SF3">
    <property type="entry name" value="UPF0173 METAL-DEPENDENT HYDROLASE MJ1163"/>
    <property type="match status" value="1"/>
</dbReference>
<evidence type="ECO:0000259" key="1">
    <source>
        <dbReference type="Pfam" id="PF12706"/>
    </source>
</evidence>
<reference evidence="2 3" key="1">
    <citation type="submission" date="2022-03" db="EMBL/GenBank/DDBJ databases">
        <title>Pseudonocardia alaer sp. nov., a novel actinomycete isolated from reed forest soil.</title>
        <authorList>
            <person name="Wang L."/>
        </authorList>
    </citation>
    <scope>NUCLEOTIDE SEQUENCE [LARGE SCALE GENOMIC DNA]</scope>
    <source>
        <strain evidence="2 3">Y-16303</strain>
    </source>
</reference>
<proteinExistence type="predicted"/>
<gene>
    <name evidence="2" type="ORF">MMF94_15185</name>
</gene>
<dbReference type="Proteomes" id="UP001299970">
    <property type="component" value="Unassembled WGS sequence"/>
</dbReference>
<organism evidence="2 3">
    <name type="scientific">Pseudonocardia alaniniphila</name>
    <dbReference type="NCBI Taxonomy" id="75291"/>
    <lineage>
        <taxon>Bacteria</taxon>
        <taxon>Bacillati</taxon>
        <taxon>Actinomycetota</taxon>
        <taxon>Actinomycetes</taxon>
        <taxon>Pseudonocardiales</taxon>
        <taxon>Pseudonocardiaceae</taxon>
        <taxon>Pseudonocardia</taxon>
    </lineage>
</organism>